<name>A0A9D1TDE6_9FIRM</name>
<accession>A0A9D1TDE6</accession>
<evidence type="ECO:0000313" key="3">
    <source>
        <dbReference type="Proteomes" id="UP000886884"/>
    </source>
</evidence>
<feature type="signal peptide" evidence="1">
    <location>
        <begin position="1"/>
        <end position="22"/>
    </location>
</feature>
<sequence length="464" mass="51181">MKKALLWMLVFFLSLGVYSAQAQSGLPQAAGWLNPEIFERYPSYFVEETTGKWRVRTLEADALLDRFWSDGADYDGELCIFFPEIEGYFQSGVWMPVLRMYFMQGSREVQAHAVALRVDETVYTLPAHTAIVENGRHAAEVVSVPLGEYAAQVLSALDEGEDISLRLIGERIYTQSLDAESSRERDEIACASRETLAPSTALFAQAGMENYTLWDLSNAAWEAEYGYPSSLEMGDISSQPVIGEDAVLDDDFGLICPDDRDEAAVAAQEILIEAGFLSGEAANTFDDEAVAATLRAQRFFGRIETGCMDIGLIRALRGGAALETEETVAAEAGLVGESVEIFLERYWFAQAYHPMAAPTSIHAVSNRDNVFFLADGWIRNVSSDQLRLFTDCTARVVYNGGASFDATLSCERDAQTQFDSTLIPLAQTRLVLSAEIPRALALEADAQWQIEFQVGTETLAYAIQ</sequence>
<dbReference type="Proteomes" id="UP000886884">
    <property type="component" value="Unassembled WGS sequence"/>
</dbReference>
<comment type="caution">
    <text evidence="2">The sequence shown here is derived from an EMBL/GenBank/DDBJ whole genome shotgun (WGS) entry which is preliminary data.</text>
</comment>
<keyword evidence="1" id="KW-0732">Signal</keyword>
<feature type="chain" id="PRO_5039050385" description="Peptidoglycan binding domain-containing protein" evidence="1">
    <location>
        <begin position="23"/>
        <end position="464"/>
    </location>
</feature>
<dbReference type="AlphaFoldDB" id="A0A9D1TDE6"/>
<protein>
    <recommendedName>
        <fullName evidence="4">Peptidoglycan binding domain-containing protein</fullName>
    </recommendedName>
</protein>
<dbReference type="EMBL" id="DVOT01000205">
    <property type="protein sequence ID" value="HIV28525.1"/>
    <property type="molecule type" value="Genomic_DNA"/>
</dbReference>
<evidence type="ECO:0008006" key="4">
    <source>
        <dbReference type="Google" id="ProtNLM"/>
    </source>
</evidence>
<organism evidence="2 3">
    <name type="scientific">Candidatus Ornithocaccomicrobium faecavium</name>
    <dbReference type="NCBI Taxonomy" id="2840890"/>
    <lineage>
        <taxon>Bacteria</taxon>
        <taxon>Bacillati</taxon>
        <taxon>Bacillota</taxon>
        <taxon>Clostridia</taxon>
        <taxon>Candidatus Ornithocaccomicrobium</taxon>
    </lineage>
</organism>
<reference evidence="2" key="2">
    <citation type="journal article" date="2021" name="PeerJ">
        <title>Extensive microbial diversity within the chicken gut microbiome revealed by metagenomics and culture.</title>
        <authorList>
            <person name="Gilroy R."/>
            <person name="Ravi A."/>
            <person name="Getino M."/>
            <person name="Pursley I."/>
            <person name="Horton D.L."/>
            <person name="Alikhan N.F."/>
            <person name="Baker D."/>
            <person name="Gharbi K."/>
            <person name="Hall N."/>
            <person name="Watson M."/>
            <person name="Adriaenssens E.M."/>
            <person name="Foster-Nyarko E."/>
            <person name="Jarju S."/>
            <person name="Secka A."/>
            <person name="Antonio M."/>
            <person name="Oren A."/>
            <person name="Chaudhuri R.R."/>
            <person name="La Ragione R."/>
            <person name="Hildebrand F."/>
            <person name="Pallen M.J."/>
        </authorList>
    </citation>
    <scope>NUCLEOTIDE SEQUENCE</scope>
    <source>
        <strain evidence="2">CHK183-6373</strain>
    </source>
</reference>
<evidence type="ECO:0000256" key="1">
    <source>
        <dbReference type="SAM" id="SignalP"/>
    </source>
</evidence>
<reference evidence="2" key="1">
    <citation type="submission" date="2020-10" db="EMBL/GenBank/DDBJ databases">
        <authorList>
            <person name="Gilroy R."/>
        </authorList>
    </citation>
    <scope>NUCLEOTIDE SEQUENCE</scope>
    <source>
        <strain evidence="2">CHK183-6373</strain>
    </source>
</reference>
<proteinExistence type="predicted"/>
<dbReference type="InterPro" id="IPR036365">
    <property type="entry name" value="PGBD-like_sf"/>
</dbReference>
<gene>
    <name evidence="2" type="ORF">IAA64_11170</name>
</gene>
<dbReference type="SUPFAM" id="SSF47090">
    <property type="entry name" value="PGBD-like"/>
    <property type="match status" value="1"/>
</dbReference>
<evidence type="ECO:0000313" key="2">
    <source>
        <dbReference type="EMBL" id="HIV28525.1"/>
    </source>
</evidence>